<dbReference type="STRING" id="1664694.A0A0N1HYJ0"/>
<comment type="caution">
    <text evidence="2">The sequence shown here is derived from an EMBL/GenBank/DDBJ whole genome shotgun (WGS) entry which is preliminary data.</text>
</comment>
<feature type="region of interest" description="Disordered" evidence="1">
    <location>
        <begin position="572"/>
        <end position="622"/>
    </location>
</feature>
<feature type="compositionally biased region" description="Polar residues" evidence="1">
    <location>
        <begin position="51"/>
        <end position="64"/>
    </location>
</feature>
<name>A0A0N1HYJ0_9EURO</name>
<organism evidence="2 3">
    <name type="scientific">Cyphellophora attinorum</name>
    <dbReference type="NCBI Taxonomy" id="1664694"/>
    <lineage>
        <taxon>Eukaryota</taxon>
        <taxon>Fungi</taxon>
        <taxon>Dikarya</taxon>
        <taxon>Ascomycota</taxon>
        <taxon>Pezizomycotina</taxon>
        <taxon>Eurotiomycetes</taxon>
        <taxon>Chaetothyriomycetidae</taxon>
        <taxon>Chaetothyriales</taxon>
        <taxon>Cyphellophoraceae</taxon>
        <taxon>Cyphellophora</taxon>
    </lineage>
</organism>
<feature type="compositionally biased region" description="Polar residues" evidence="1">
    <location>
        <begin position="16"/>
        <end position="33"/>
    </location>
</feature>
<dbReference type="GeneID" id="28738482"/>
<protein>
    <submittedName>
        <fullName evidence="2">Uncharacterized protein</fullName>
    </submittedName>
</protein>
<feature type="compositionally biased region" description="Basic and acidic residues" evidence="1">
    <location>
        <begin position="291"/>
        <end position="302"/>
    </location>
</feature>
<feature type="compositionally biased region" description="Low complexity" evidence="1">
    <location>
        <begin position="669"/>
        <end position="681"/>
    </location>
</feature>
<evidence type="ECO:0000256" key="1">
    <source>
        <dbReference type="SAM" id="MobiDB-lite"/>
    </source>
</evidence>
<feature type="region of interest" description="Disordered" evidence="1">
    <location>
        <begin position="720"/>
        <end position="742"/>
    </location>
</feature>
<feature type="region of interest" description="Disordered" evidence="1">
    <location>
        <begin position="1"/>
        <end position="258"/>
    </location>
</feature>
<gene>
    <name evidence="2" type="ORF">AB675_632</name>
</gene>
<feature type="compositionally biased region" description="Basic and acidic residues" evidence="1">
    <location>
        <begin position="479"/>
        <end position="490"/>
    </location>
</feature>
<feature type="compositionally biased region" description="Pro residues" evidence="1">
    <location>
        <begin position="67"/>
        <end position="76"/>
    </location>
</feature>
<dbReference type="Proteomes" id="UP000038010">
    <property type="component" value="Unassembled WGS sequence"/>
</dbReference>
<feature type="compositionally biased region" description="Pro residues" evidence="1">
    <location>
        <begin position="399"/>
        <end position="410"/>
    </location>
</feature>
<dbReference type="EMBL" id="LFJN01000001">
    <property type="protein sequence ID" value="KPI45914.1"/>
    <property type="molecule type" value="Genomic_DNA"/>
</dbReference>
<sequence>MAERDERPPALPPRPTSTVNTPGPQYGPQSTEQWPAYDALQSQQTYHQQQPSWSGTYDQQSTYNHAAPPPPPPKPPVYEQTNQQYSQPVAPPDQYSHHPPTHHYDPQASGNPYDRYTPTPGPIQGSAHDPAPVSPIEPGSNRWQASRPPVTSSFQAPAQASAPPSSNHFYSTALGPYGGPSDWEHFGNEGAGSPDAATPASTHVNPAADNDVLPPLPTRKQSVPTVQQSPPKVSAKPVQASRHGSETSSTIGQPVRRTDTIDGVINAWSAPLKFGPKPDPSLVDNNSSRPVSRDSGRNDPPQERIVEVVKEVVKVVDPYDDLQPEVKASLKRYADMLRKESAAETDEEKFAAFEAFIKKELRLRAMLYGMDSPLQLIKTQERTAIPATVVNTAPALPSVIPPPVPLPAPVPSDEARSEPRTPNPAPQSQFVRPVRTSSLSKAEIVAPMPPSSVAAAEPLKNVTEPGPSMSGMASMLKDSPLRDSPSKDDSFVMVGADDAEQYSPGGRPRPVKVAEEAYSPGGRPIVRSSKKPTTDAKHVPEISIPSLPQTKANIMSPGANAPMVLEDYIMPGLPSPGANAPMLVEPPSPNPPSASANAPIPVEGSGALSKRSSTGSNLKFEPARPVYTPFRYNPSVQAPLMPADKSYSSLRKDGEASGRLLKHDSKSSATPGPATAGLTPPSSLQPPAKMQDEAFIGLIRQQSTAVKKQKPSLDAAPLVASLRPGTPAGKATASPPATSAGRTATPIAAALRPRTPATHHATPPPPQQTDLKGAIASLRASLPASVPDDYGQSTNDKVGSVKTQIDAIPDQFGFIHQTVLAWDDRNRQVRKRLDDERNTRQADSEARIDDMFNDNEIGYADIGELEAEFKLSEARLKYDEDKDELDSFTRDVYETVTGRLQSELAELNAIYTTAVDLLDLESEPASQCLKHSSTSTNAPPEMALLMSLLLTTSTKIEIRQQKIAEAKVERERRRKRLELTVLYTNGDTPAVKKLEAEFAVAERMQVLHEARERDNRANKLMDTFDRATVRVGDNQALVDEVLPKVRHVRDLVMAAASDDPDTSNSDVLYGAQGLRPTLTLTQSTINILLLDSQRLLTLSQVADSQLNDADYAVSVAEARVSNAERTVYEKLKEEKEKEDAKIVEDTQGRVGAVGKGMEGVAELCREVVGRIGDDGEHKVRLERALEEARRRNEVKDGVGG</sequence>
<feature type="region of interest" description="Disordered" evidence="1">
    <location>
        <begin position="456"/>
        <end position="491"/>
    </location>
</feature>
<feature type="region of interest" description="Disordered" evidence="1">
    <location>
        <begin position="646"/>
        <end position="688"/>
    </location>
</feature>
<dbReference type="VEuPathDB" id="FungiDB:AB675_632"/>
<feature type="region of interest" description="Disordered" evidence="1">
    <location>
        <begin position="396"/>
        <end position="436"/>
    </location>
</feature>
<proteinExistence type="predicted"/>
<evidence type="ECO:0000313" key="2">
    <source>
        <dbReference type="EMBL" id="KPI45914.1"/>
    </source>
</evidence>
<feature type="compositionally biased region" description="Low complexity" evidence="1">
    <location>
        <begin position="41"/>
        <end position="50"/>
    </location>
</feature>
<feature type="compositionally biased region" description="Polar residues" evidence="1">
    <location>
        <begin position="426"/>
        <end position="436"/>
    </location>
</feature>
<feature type="compositionally biased region" description="Polar residues" evidence="1">
    <location>
        <begin position="219"/>
        <end position="231"/>
    </location>
</feature>
<keyword evidence="3" id="KW-1185">Reference proteome</keyword>
<dbReference type="AlphaFoldDB" id="A0A0N1HYJ0"/>
<accession>A0A0N1HYJ0</accession>
<dbReference type="OrthoDB" id="1883964at2759"/>
<feature type="region of interest" description="Disordered" evidence="1">
    <location>
        <begin position="270"/>
        <end position="302"/>
    </location>
</feature>
<reference evidence="2 3" key="1">
    <citation type="submission" date="2015-06" db="EMBL/GenBank/DDBJ databases">
        <title>Draft genome of the ant-associated black yeast Phialophora attae CBS 131958.</title>
        <authorList>
            <person name="Moreno L.F."/>
            <person name="Stielow B.J."/>
            <person name="de Hoog S."/>
            <person name="Vicente V.A."/>
            <person name="Weiss V.A."/>
            <person name="de Vries M."/>
            <person name="Cruz L.M."/>
            <person name="Souza E.M."/>
        </authorList>
    </citation>
    <scope>NUCLEOTIDE SEQUENCE [LARGE SCALE GENOMIC DNA]</scope>
    <source>
        <strain evidence="2 3">CBS 131958</strain>
    </source>
</reference>
<evidence type="ECO:0000313" key="3">
    <source>
        <dbReference type="Proteomes" id="UP000038010"/>
    </source>
</evidence>
<dbReference type="RefSeq" id="XP_018005877.1">
    <property type="nucleotide sequence ID" value="XM_018146612.1"/>
</dbReference>
<feature type="compositionally biased region" description="Basic and acidic residues" evidence="1">
    <location>
        <begin position="650"/>
        <end position="666"/>
    </location>
</feature>
<feature type="compositionally biased region" description="Low complexity" evidence="1">
    <location>
        <begin position="152"/>
        <end position="166"/>
    </location>
</feature>
<feature type="region of interest" description="Disordered" evidence="1">
    <location>
        <begin position="517"/>
        <end position="553"/>
    </location>
</feature>